<reference evidence="2" key="1">
    <citation type="journal article" date="2023" name="Int. J. Syst. Evol. Microbiol.">
        <title>Mesoterricola silvestris gen. nov., sp. nov., Mesoterricola sediminis sp. nov., Geothrix oryzae sp. nov., Geothrix edaphica sp. nov., Geothrix rubra sp. nov., and Geothrix limicola sp. nov., six novel members of Acidobacteriota isolated from soils.</title>
        <authorList>
            <person name="Itoh H."/>
            <person name="Sugisawa Y."/>
            <person name="Mise K."/>
            <person name="Xu Z."/>
            <person name="Kuniyasu M."/>
            <person name="Ushijima N."/>
            <person name="Kawano K."/>
            <person name="Kobayashi E."/>
            <person name="Shiratori Y."/>
            <person name="Masuda Y."/>
            <person name="Senoo K."/>
        </authorList>
    </citation>
    <scope>NUCLEOTIDE SEQUENCE [LARGE SCALE GENOMIC DNA]</scope>
    <source>
        <strain evidence="2">W79</strain>
    </source>
</reference>
<dbReference type="Pfam" id="PF13366">
    <property type="entry name" value="PDDEXK_3"/>
    <property type="match status" value="1"/>
</dbReference>
<evidence type="ECO:0000313" key="1">
    <source>
        <dbReference type="EMBL" id="BDU71461.1"/>
    </source>
</evidence>
<sequence>MPRYWGEHSGDDYPHQEITQAIIEAAIRVQNALGPGLLEDAYKACLAHALRGSGHKALREVCLDIVWEGLTVDGAYKMDLVVDDKVVVEAKTVEKLVDAHFAQINSQLRFSSLEVGLLLNFRAWPLKDGGIRRVVHTRP</sequence>
<dbReference type="AlphaFoldDB" id="A0AA48GTH1"/>
<dbReference type="InterPro" id="IPR026350">
    <property type="entry name" value="GxxExxY"/>
</dbReference>
<evidence type="ECO:0000313" key="2">
    <source>
        <dbReference type="Proteomes" id="UP001238179"/>
    </source>
</evidence>
<dbReference type="RefSeq" id="WP_316414351.1">
    <property type="nucleotide sequence ID" value="NZ_AP027080.1"/>
</dbReference>
<keyword evidence="2" id="KW-1185">Reference proteome</keyword>
<dbReference type="EMBL" id="AP027080">
    <property type="protein sequence ID" value="BDU71461.1"/>
    <property type="molecule type" value="Genomic_DNA"/>
</dbReference>
<proteinExistence type="predicted"/>
<dbReference type="KEGG" id="msil:METEAL_06350"/>
<name>A0AA48GTH1_9BACT</name>
<organism evidence="1 2">
    <name type="scientific">Mesoterricola silvestris</name>
    <dbReference type="NCBI Taxonomy" id="2927979"/>
    <lineage>
        <taxon>Bacteria</taxon>
        <taxon>Pseudomonadati</taxon>
        <taxon>Acidobacteriota</taxon>
        <taxon>Holophagae</taxon>
        <taxon>Holophagales</taxon>
        <taxon>Holophagaceae</taxon>
        <taxon>Mesoterricola</taxon>
    </lineage>
</organism>
<protein>
    <recommendedName>
        <fullName evidence="3">GxxExxY protein</fullName>
    </recommendedName>
</protein>
<evidence type="ECO:0008006" key="3">
    <source>
        <dbReference type="Google" id="ProtNLM"/>
    </source>
</evidence>
<dbReference type="NCBIfam" id="TIGR04256">
    <property type="entry name" value="GxxExxY"/>
    <property type="match status" value="1"/>
</dbReference>
<dbReference type="Proteomes" id="UP001238179">
    <property type="component" value="Chromosome"/>
</dbReference>
<gene>
    <name evidence="1" type="ORF">METEAL_06350</name>
</gene>
<accession>A0AA48GTH1</accession>